<keyword evidence="2" id="KW-1185">Reference proteome</keyword>
<dbReference type="Proteomes" id="UP001056120">
    <property type="component" value="Linkage Group LG11"/>
</dbReference>
<accession>A0ACB9HRK2</accession>
<evidence type="ECO:0000313" key="2">
    <source>
        <dbReference type="Proteomes" id="UP001056120"/>
    </source>
</evidence>
<reference evidence="2" key="1">
    <citation type="journal article" date="2022" name="Mol. Ecol. Resour.">
        <title>The genomes of chicory, endive, great burdock and yacon provide insights into Asteraceae palaeo-polyploidization history and plant inulin production.</title>
        <authorList>
            <person name="Fan W."/>
            <person name="Wang S."/>
            <person name="Wang H."/>
            <person name="Wang A."/>
            <person name="Jiang F."/>
            <person name="Liu H."/>
            <person name="Zhao H."/>
            <person name="Xu D."/>
            <person name="Zhang Y."/>
        </authorList>
    </citation>
    <scope>NUCLEOTIDE SEQUENCE [LARGE SCALE GENOMIC DNA]</scope>
    <source>
        <strain evidence="2">cv. Yunnan</strain>
    </source>
</reference>
<name>A0ACB9HRK2_9ASTR</name>
<protein>
    <submittedName>
        <fullName evidence="1">Uncharacterized protein</fullName>
    </submittedName>
</protein>
<sequence>MKNSRPVSKRHTTGEDTHGTKHQDEYLHDRKLYLLVIRVGKHQVSPPREDPSYGVLGDNLCNTMNECYIRPVVGMTVL</sequence>
<reference evidence="1 2" key="2">
    <citation type="journal article" date="2022" name="Mol. Ecol. Resour.">
        <title>The genomes of chicory, endive, great burdock and yacon provide insights into Asteraceae paleo-polyploidization history and plant inulin production.</title>
        <authorList>
            <person name="Fan W."/>
            <person name="Wang S."/>
            <person name="Wang H."/>
            <person name="Wang A."/>
            <person name="Jiang F."/>
            <person name="Liu H."/>
            <person name="Zhao H."/>
            <person name="Xu D."/>
            <person name="Zhang Y."/>
        </authorList>
    </citation>
    <scope>NUCLEOTIDE SEQUENCE [LARGE SCALE GENOMIC DNA]</scope>
    <source>
        <strain evidence="2">cv. Yunnan</strain>
        <tissue evidence="1">Leaves</tissue>
    </source>
</reference>
<gene>
    <name evidence="1" type="ORF">L1987_33191</name>
</gene>
<comment type="caution">
    <text evidence="1">The sequence shown here is derived from an EMBL/GenBank/DDBJ whole genome shotgun (WGS) entry which is preliminary data.</text>
</comment>
<organism evidence="1 2">
    <name type="scientific">Smallanthus sonchifolius</name>
    <dbReference type="NCBI Taxonomy" id="185202"/>
    <lineage>
        <taxon>Eukaryota</taxon>
        <taxon>Viridiplantae</taxon>
        <taxon>Streptophyta</taxon>
        <taxon>Embryophyta</taxon>
        <taxon>Tracheophyta</taxon>
        <taxon>Spermatophyta</taxon>
        <taxon>Magnoliopsida</taxon>
        <taxon>eudicotyledons</taxon>
        <taxon>Gunneridae</taxon>
        <taxon>Pentapetalae</taxon>
        <taxon>asterids</taxon>
        <taxon>campanulids</taxon>
        <taxon>Asterales</taxon>
        <taxon>Asteraceae</taxon>
        <taxon>Asteroideae</taxon>
        <taxon>Heliantheae alliance</taxon>
        <taxon>Millerieae</taxon>
        <taxon>Smallanthus</taxon>
    </lineage>
</organism>
<evidence type="ECO:0000313" key="1">
    <source>
        <dbReference type="EMBL" id="KAI3797926.1"/>
    </source>
</evidence>
<dbReference type="EMBL" id="CM042028">
    <property type="protein sequence ID" value="KAI3797926.1"/>
    <property type="molecule type" value="Genomic_DNA"/>
</dbReference>
<proteinExistence type="predicted"/>